<dbReference type="Proteomes" id="UP000199050">
    <property type="component" value="Unassembled WGS sequence"/>
</dbReference>
<protein>
    <submittedName>
        <fullName evidence="2">Uncharacterized protein</fullName>
    </submittedName>
</protein>
<keyword evidence="1" id="KW-0472">Membrane</keyword>
<evidence type="ECO:0000256" key="1">
    <source>
        <dbReference type="SAM" id="Phobius"/>
    </source>
</evidence>
<sequence>MGLHYIGFILPLLILLPNLLFILFAPRDVPSSITAPPVVFTILERAGQITCFTLPILFGQRIAVQPVTSLSWLMLICLIFYYMCWVRYYRSGRLFSMLFKPLGPLHLPMAIFPVLYFSLLALWIESLLFAAAAVVFAIGHLAVSWNTYKQII</sequence>
<name>A0A1G9DGJ7_9BACL</name>
<organism evidence="2 3">
    <name type="scientific">Paenibacillus typhae</name>
    <dbReference type="NCBI Taxonomy" id="1174501"/>
    <lineage>
        <taxon>Bacteria</taxon>
        <taxon>Bacillati</taxon>
        <taxon>Bacillota</taxon>
        <taxon>Bacilli</taxon>
        <taxon>Bacillales</taxon>
        <taxon>Paenibacillaceae</taxon>
        <taxon>Paenibacillus</taxon>
    </lineage>
</organism>
<feature type="transmembrane region" description="Helical" evidence="1">
    <location>
        <begin position="6"/>
        <end position="26"/>
    </location>
</feature>
<keyword evidence="1" id="KW-0812">Transmembrane</keyword>
<evidence type="ECO:0000313" key="2">
    <source>
        <dbReference type="EMBL" id="SDK62995.1"/>
    </source>
</evidence>
<accession>A0A1G9DGJ7</accession>
<feature type="transmembrane region" description="Helical" evidence="1">
    <location>
        <begin position="127"/>
        <end position="148"/>
    </location>
</feature>
<reference evidence="3" key="1">
    <citation type="submission" date="2016-10" db="EMBL/GenBank/DDBJ databases">
        <authorList>
            <person name="Varghese N."/>
            <person name="Submissions S."/>
        </authorList>
    </citation>
    <scope>NUCLEOTIDE SEQUENCE [LARGE SCALE GENOMIC DNA]</scope>
    <source>
        <strain evidence="3">CGMCC 1.11012</strain>
    </source>
</reference>
<feature type="transmembrane region" description="Helical" evidence="1">
    <location>
        <begin position="101"/>
        <end position="121"/>
    </location>
</feature>
<feature type="transmembrane region" description="Helical" evidence="1">
    <location>
        <begin position="70"/>
        <end position="89"/>
    </location>
</feature>
<dbReference type="STRING" id="1174501.SAMN05216192_14818"/>
<dbReference type="AlphaFoldDB" id="A0A1G9DGJ7"/>
<proteinExistence type="predicted"/>
<gene>
    <name evidence="2" type="ORF">SAMN05216192_14818</name>
</gene>
<keyword evidence="3" id="KW-1185">Reference proteome</keyword>
<evidence type="ECO:0000313" key="3">
    <source>
        <dbReference type="Proteomes" id="UP000199050"/>
    </source>
</evidence>
<keyword evidence="1" id="KW-1133">Transmembrane helix</keyword>
<dbReference type="EMBL" id="FNDX01000048">
    <property type="protein sequence ID" value="SDK62995.1"/>
    <property type="molecule type" value="Genomic_DNA"/>
</dbReference>